<evidence type="ECO:0000313" key="7">
    <source>
        <dbReference type="EMBL" id="MFG6468161.1"/>
    </source>
</evidence>
<dbReference type="SUPFAM" id="SSF48452">
    <property type="entry name" value="TPR-like"/>
    <property type="match status" value="1"/>
</dbReference>
<dbReference type="PANTHER" id="PTHR47870:SF1">
    <property type="entry name" value="CYTOCHROME C-TYPE BIOGENESIS PROTEIN CCMH"/>
    <property type="match status" value="1"/>
</dbReference>
<dbReference type="Pfam" id="PF23914">
    <property type="entry name" value="TPR_CcmH_CycH"/>
    <property type="match status" value="1"/>
</dbReference>
<dbReference type="Gene3D" id="1.25.40.10">
    <property type="entry name" value="Tetratricopeptide repeat domain"/>
    <property type="match status" value="1"/>
</dbReference>
<evidence type="ECO:0000256" key="2">
    <source>
        <dbReference type="ARBA" id="ARBA00022748"/>
    </source>
</evidence>
<feature type="domain" description="Cytochrome c-type biogenesis protein H Ig-like" evidence="5">
    <location>
        <begin position="289"/>
        <end position="391"/>
    </location>
</feature>
<name>A0ABW7H2A5_9BURK</name>
<dbReference type="InterPro" id="IPR011990">
    <property type="entry name" value="TPR-like_helical_dom_sf"/>
</dbReference>
<dbReference type="Proteomes" id="UP001606303">
    <property type="component" value="Unassembled WGS sequence"/>
</dbReference>
<dbReference type="RefSeq" id="WP_394386126.1">
    <property type="nucleotide sequence ID" value="NZ_JBIGIB010000004.1"/>
</dbReference>
<keyword evidence="2" id="KW-0201">Cytochrome c-type biogenesis</keyword>
<sequence>MSAELQRVLAQIEHIELARAQGGLPSDLYAEARRRLDAALMLALATDAPGAAPGPAAAPRARWATRQAAAVAALAVMVGGTGYAWKGSPRQGAAAPAGWAATSGGLTPPSPAAGASAPHALGNDAMVGMVQALAERLKAKPDDGEGWAMLARSYTTLGQVDASLPAYAQALKLAPKDAELMADYADALALKQGRQLTGEPLTWVKKALALDPRQPKALLLAGTEAYNRQDMPAAIRYWEQVVAAGPAGSGLVEQARSGLADARQASGASPAPVAAPAAPSVPQAKVGGMVRLAPELVREAKPDDTVFVFARAAEGPRMPLALIQRRVRDLPLRFELDDSQAMNPAAKLSSAQQVVVTARVSRSGQAQPQPGDLEGASAAVALGRSDLDVVIGARVR</sequence>
<evidence type="ECO:0000259" key="5">
    <source>
        <dbReference type="Pfam" id="PF23892"/>
    </source>
</evidence>
<dbReference type="InterPro" id="IPR056413">
    <property type="entry name" value="TPR_CcmH_CycH"/>
</dbReference>
<dbReference type="InterPro" id="IPR056412">
    <property type="entry name" value="Ig_CycH"/>
</dbReference>
<feature type="domain" description="Cytochrome c-type biogenesis protein H TPR" evidence="6">
    <location>
        <begin position="123"/>
        <end position="243"/>
    </location>
</feature>
<dbReference type="PANTHER" id="PTHR47870">
    <property type="entry name" value="CYTOCHROME C-TYPE BIOGENESIS PROTEIN CCMH"/>
    <property type="match status" value="1"/>
</dbReference>
<reference evidence="7 8" key="1">
    <citation type="submission" date="2024-08" db="EMBL/GenBank/DDBJ databases">
        <authorList>
            <person name="Lu H."/>
        </authorList>
    </citation>
    <scope>NUCLEOTIDE SEQUENCE [LARGE SCALE GENOMIC DNA]</scope>
    <source>
        <strain evidence="7 8">BYS87W</strain>
    </source>
</reference>
<evidence type="ECO:0000256" key="4">
    <source>
        <dbReference type="PROSITE-ProRule" id="PRU00339"/>
    </source>
</evidence>
<gene>
    <name evidence="7" type="ORF">ACG01O_16160</name>
</gene>
<protein>
    <submittedName>
        <fullName evidence="7">Tetratricopeptide repeat protein</fullName>
    </submittedName>
</protein>
<dbReference type="InterPro" id="IPR019734">
    <property type="entry name" value="TPR_rpt"/>
</dbReference>
<evidence type="ECO:0000313" key="8">
    <source>
        <dbReference type="Proteomes" id="UP001606303"/>
    </source>
</evidence>
<proteinExistence type="predicted"/>
<dbReference type="EMBL" id="JBIGIB010000004">
    <property type="protein sequence ID" value="MFG6468161.1"/>
    <property type="molecule type" value="Genomic_DNA"/>
</dbReference>
<accession>A0ABW7H2A5</accession>
<keyword evidence="1" id="KW-0677">Repeat</keyword>
<keyword evidence="3 4" id="KW-0802">TPR repeat</keyword>
<dbReference type="SMART" id="SM00028">
    <property type="entry name" value="TPR"/>
    <property type="match status" value="2"/>
</dbReference>
<dbReference type="PROSITE" id="PS50005">
    <property type="entry name" value="TPR"/>
    <property type="match status" value="1"/>
</dbReference>
<comment type="caution">
    <text evidence="7">The sequence shown here is derived from an EMBL/GenBank/DDBJ whole genome shotgun (WGS) entry which is preliminary data.</text>
</comment>
<evidence type="ECO:0000259" key="6">
    <source>
        <dbReference type="Pfam" id="PF23914"/>
    </source>
</evidence>
<evidence type="ECO:0000256" key="3">
    <source>
        <dbReference type="ARBA" id="ARBA00022803"/>
    </source>
</evidence>
<organism evidence="7 8">
    <name type="scientific">Pelomonas baiyunensis</name>
    <dbReference type="NCBI Taxonomy" id="3299026"/>
    <lineage>
        <taxon>Bacteria</taxon>
        <taxon>Pseudomonadati</taxon>
        <taxon>Pseudomonadota</taxon>
        <taxon>Betaproteobacteria</taxon>
        <taxon>Burkholderiales</taxon>
        <taxon>Sphaerotilaceae</taxon>
        <taxon>Roseateles</taxon>
    </lineage>
</organism>
<feature type="repeat" description="TPR" evidence="4">
    <location>
        <begin position="144"/>
        <end position="177"/>
    </location>
</feature>
<dbReference type="Pfam" id="PF23892">
    <property type="entry name" value="Ig_CycH"/>
    <property type="match status" value="1"/>
</dbReference>
<dbReference type="InterPro" id="IPR051263">
    <property type="entry name" value="C-type_cytochrome_biogenesis"/>
</dbReference>
<evidence type="ECO:0000256" key="1">
    <source>
        <dbReference type="ARBA" id="ARBA00022737"/>
    </source>
</evidence>
<keyword evidence="8" id="KW-1185">Reference proteome</keyword>